<dbReference type="Gene3D" id="3.30.465.10">
    <property type="match status" value="1"/>
</dbReference>
<dbReference type="RefSeq" id="XP_016494642.1">
    <property type="nucleotide sequence ID" value="XM_016639156.1"/>
</dbReference>
<proteinExistence type="inferred from homology"/>
<keyword evidence="2" id="KW-0560">Oxidoreductase</keyword>
<comment type="similarity">
    <text evidence="1">Belongs to the oxygen-dependent FAD-linked oxidoreductase family.</text>
</comment>
<protein>
    <submittedName>
        <fullName evidence="4">Probable L-gulonolactone oxidase 1</fullName>
    </submittedName>
</protein>
<dbReference type="GO" id="GO:0071949">
    <property type="term" value="F:FAD binding"/>
    <property type="evidence" value="ECO:0007669"/>
    <property type="project" value="InterPro"/>
</dbReference>
<feature type="domain" description="FAD-binding PCMH-type" evidence="3">
    <location>
        <begin position="1"/>
        <end position="78"/>
    </location>
</feature>
<dbReference type="PANTHER" id="PTHR13878:SF67">
    <property type="entry name" value="L-GULONOLACTONE OXIDASE 5"/>
    <property type="match status" value="1"/>
</dbReference>
<gene>
    <name evidence="4" type="primary">LOC107813849</name>
</gene>
<dbReference type="AlphaFoldDB" id="A0A1S4C0G3"/>
<dbReference type="InterPro" id="IPR016166">
    <property type="entry name" value="FAD-bd_PCMH"/>
</dbReference>
<sequence>MSVGGLLGTGVHGSSLWGLGSAVNNYVVELRIVTPATEEEGYAKVRTLDTANPEFYAAKLSLGVLGVISQVTFKLQPMFKRNITFVEKSDSNLGGRHPRKKT</sequence>
<dbReference type="OrthoDB" id="1934989at2759"/>
<dbReference type="GO" id="GO:0016491">
    <property type="term" value="F:oxidoreductase activity"/>
    <property type="evidence" value="ECO:0007669"/>
    <property type="project" value="UniProtKB-KW"/>
</dbReference>
<dbReference type="InterPro" id="IPR050432">
    <property type="entry name" value="FAD-linked_Oxidoreductases_BP"/>
</dbReference>
<evidence type="ECO:0000259" key="3">
    <source>
        <dbReference type="PROSITE" id="PS51387"/>
    </source>
</evidence>
<dbReference type="SUPFAM" id="SSF56176">
    <property type="entry name" value="FAD-binding/transporter-associated domain-like"/>
    <property type="match status" value="1"/>
</dbReference>
<dbReference type="InterPro" id="IPR016169">
    <property type="entry name" value="FAD-bd_PCMH_sub2"/>
</dbReference>
<evidence type="ECO:0000256" key="2">
    <source>
        <dbReference type="ARBA" id="ARBA00023002"/>
    </source>
</evidence>
<dbReference type="KEGG" id="nta:107813849"/>
<dbReference type="PaxDb" id="4097-A0A1S4C0G3"/>
<name>A0A1S4C0G3_TOBAC</name>
<accession>A0A1S4C0G3</accession>
<dbReference type="PANTHER" id="PTHR13878">
    <property type="entry name" value="GULONOLACTONE OXIDASE"/>
    <property type="match status" value="1"/>
</dbReference>
<evidence type="ECO:0000313" key="4">
    <source>
        <dbReference type="RefSeq" id="XP_016494642.1"/>
    </source>
</evidence>
<dbReference type="STRING" id="4097.A0A1S4C0G3"/>
<evidence type="ECO:0000256" key="1">
    <source>
        <dbReference type="ARBA" id="ARBA00005466"/>
    </source>
</evidence>
<dbReference type="InterPro" id="IPR036318">
    <property type="entry name" value="FAD-bd_PCMH-like_sf"/>
</dbReference>
<reference evidence="4" key="1">
    <citation type="submission" date="2025-08" db="UniProtKB">
        <authorList>
            <consortium name="RefSeq"/>
        </authorList>
    </citation>
    <scope>IDENTIFICATION</scope>
</reference>
<dbReference type="OMA" id="MFTARAR"/>
<organism evidence="4">
    <name type="scientific">Nicotiana tabacum</name>
    <name type="common">Common tobacco</name>
    <dbReference type="NCBI Taxonomy" id="4097"/>
    <lineage>
        <taxon>Eukaryota</taxon>
        <taxon>Viridiplantae</taxon>
        <taxon>Streptophyta</taxon>
        <taxon>Embryophyta</taxon>
        <taxon>Tracheophyta</taxon>
        <taxon>Spermatophyta</taxon>
        <taxon>Magnoliopsida</taxon>
        <taxon>eudicotyledons</taxon>
        <taxon>Gunneridae</taxon>
        <taxon>Pentapetalae</taxon>
        <taxon>asterids</taxon>
        <taxon>lamiids</taxon>
        <taxon>Solanales</taxon>
        <taxon>Solanaceae</taxon>
        <taxon>Nicotianoideae</taxon>
        <taxon>Nicotianeae</taxon>
        <taxon>Nicotiana</taxon>
    </lineage>
</organism>
<dbReference type="PROSITE" id="PS51387">
    <property type="entry name" value="FAD_PCMH"/>
    <property type="match status" value="1"/>
</dbReference>